<dbReference type="PROSITE" id="PS51350">
    <property type="entry name" value="PTS_HPR_DOM"/>
    <property type="match status" value="3"/>
</dbReference>
<evidence type="ECO:0000313" key="14">
    <source>
        <dbReference type="Proteomes" id="UP000268529"/>
    </source>
</evidence>
<keyword evidence="5" id="KW-0963">Cytoplasm</keyword>
<dbReference type="PROSITE" id="PS51094">
    <property type="entry name" value="PTS_EIIA_TYPE_2"/>
    <property type="match status" value="1"/>
</dbReference>
<evidence type="ECO:0000259" key="12">
    <source>
        <dbReference type="PROSITE" id="PS51350"/>
    </source>
</evidence>
<keyword evidence="6" id="KW-0597">Phosphoprotein</keyword>
<evidence type="ECO:0000256" key="10">
    <source>
        <dbReference type="ARBA" id="ARBA00022777"/>
    </source>
</evidence>
<dbReference type="NCBIfam" id="TIGR01003">
    <property type="entry name" value="PTS_HPr_family"/>
    <property type="match status" value="3"/>
</dbReference>
<dbReference type="Pfam" id="PF00359">
    <property type="entry name" value="PTS_EIIA_2"/>
    <property type="match status" value="1"/>
</dbReference>
<keyword evidence="8" id="KW-0808">Transferase</keyword>
<comment type="function">
    <text evidence="1">The phosphoenolpyruvate-dependent sugar phosphotransferase system (sugar PTS), a major carbohydrate active transport system, catalyzes the phosphorylation of incoming sugar substrates concomitantly with their translocation across the cell membrane. The enzyme II FruAB PTS system is involved in fructose transport.</text>
</comment>
<evidence type="ECO:0000256" key="6">
    <source>
        <dbReference type="ARBA" id="ARBA00022553"/>
    </source>
</evidence>
<dbReference type="PANTHER" id="PTHR30181">
    <property type="entry name" value="MANNITOL PERMEASE IIC COMPONENT"/>
    <property type="match status" value="1"/>
</dbReference>
<dbReference type="InterPro" id="IPR002178">
    <property type="entry name" value="PTS_EIIA_type-2_dom"/>
</dbReference>
<dbReference type="InterPro" id="IPR016152">
    <property type="entry name" value="PTrfase/Anion_transptr"/>
</dbReference>
<dbReference type="CDD" id="cd00367">
    <property type="entry name" value="PTS-HPr_like"/>
    <property type="match status" value="3"/>
</dbReference>
<dbReference type="GeneID" id="92744578"/>
<keyword evidence="10" id="KW-0418">Kinase</keyword>
<proteinExistence type="predicted"/>
<feature type="domain" description="PTS EIIA type-2" evidence="11">
    <location>
        <begin position="2"/>
        <end position="142"/>
    </location>
</feature>
<dbReference type="Pfam" id="PF00381">
    <property type="entry name" value="PTS-HPr"/>
    <property type="match status" value="3"/>
</dbReference>
<keyword evidence="7" id="KW-0762">Sugar transport</keyword>
<evidence type="ECO:0000256" key="2">
    <source>
        <dbReference type="ARBA" id="ARBA00004496"/>
    </source>
</evidence>
<dbReference type="GO" id="GO:0090563">
    <property type="term" value="F:protein-phosphocysteine-sugar phosphotransferase activity"/>
    <property type="evidence" value="ECO:0007669"/>
    <property type="project" value="TreeGrafter"/>
</dbReference>
<dbReference type="InterPro" id="IPR001020">
    <property type="entry name" value="PTS_HPr_His_P_site"/>
</dbReference>
<evidence type="ECO:0000256" key="3">
    <source>
        <dbReference type="ARBA" id="ARBA00015565"/>
    </source>
</evidence>
<evidence type="ECO:0000256" key="1">
    <source>
        <dbReference type="ARBA" id="ARBA00003136"/>
    </source>
</evidence>
<evidence type="ECO:0000256" key="9">
    <source>
        <dbReference type="ARBA" id="ARBA00022683"/>
    </source>
</evidence>
<evidence type="ECO:0000256" key="4">
    <source>
        <dbReference type="ARBA" id="ARBA00022448"/>
    </source>
</evidence>
<evidence type="ECO:0000256" key="8">
    <source>
        <dbReference type="ARBA" id="ARBA00022679"/>
    </source>
</evidence>
<feature type="domain" description="HPr" evidence="12">
    <location>
        <begin position="412"/>
        <end position="502"/>
    </location>
</feature>
<dbReference type="InterPro" id="IPR000032">
    <property type="entry name" value="HPr-like"/>
</dbReference>
<dbReference type="SUPFAM" id="SSF55804">
    <property type="entry name" value="Phoshotransferase/anion transport protein"/>
    <property type="match status" value="2"/>
</dbReference>
<evidence type="ECO:0000313" key="13">
    <source>
        <dbReference type="EMBL" id="VEE92690.1"/>
    </source>
</evidence>
<name>A0AAX3FMR0_ACTEU</name>
<dbReference type="InterPro" id="IPR002114">
    <property type="entry name" value="PTS_HPr_Ser_P_site"/>
</dbReference>
<dbReference type="GO" id="GO:0005886">
    <property type="term" value="C:plasma membrane"/>
    <property type="evidence" value="ECO:0007669"/>
    <property type="project" value="TreeGrafter"/>
</dbReference>
<dbReference type="EMBL" id="LR134310">
    <property type="protein sequence ID" value="VEE92690.1"/>
    <property type="molecule type" value="Genomic_DNA"/>
</dbReference>
<protein>
    <recommendedName>
        <fullName evidence="3">Multiphosphoryl transfer protein</fullName>
    </recommendedName>
</protein>
<dbReference type="RefSeq" id="WP_039196420.1">
    <property type="nucleotide sequence ID" value="NZ_LR134310.1"/>
</dbReference>
<gene>
    <name evidence="13" type="primary">fruB</name>
    <name evidence="13" type="ORF">NCTC8529_01973</name>
</gene>
<dbReference type="InterPro" id="IPR035895">
    <property type="entry name" value="HPr-like_sf"/>
</dbReference>
<dbReference type="Gene3D" id="3.30.1340.10">
    <property type="entry name" value="HPr-like"/>
    <property type="match status" value="3"/>
</dbReference>
<keyword evidence="9" id="KW-0598">Phosphotransferase system</keyword>
<dbReference type="Gene3D" id="3.40.930.10">
    <property type="entry name" value="Mannitol-specific EII, Chain A"/>
    <property type="match status" value="1"/>
</dbReference>
<organism evidence="13 14">
    <name type="scientific">Actinobacillus equuli</name>
    <dbReference type="NCBI Taxonomy" id="718"/>
    <lineage>
        <taxon>Bacteria</taxon>
        <taxon>Pseudomonadati</taxon>
        <taxon>Pseudomonadota</taxon>
        <taxon>Gammaproteobacteria</taxon>
        <taxon>Pasteurellales</taxon>
        <taxon>Pasteurellaceae</taxon>
        <taxon>Actinobacillus</taxon>
    </lineage>
</organism>
<accession>A0AAX3FMR0</accession>
<dbReference type="SUPFAM" id="SSF55594">
    <property type="entry name" value="HPr-like"/>
    <property type="match status" value="3"/>
</dbReference>
<dbReference type="GO" id="GO:0009401">
    <property type="term" value="P:phosphoenolpyruvate-dependent sugar phosphotransferase system"/>
    <property type="evidence" value="ECO:0007669"/>
    <property type="project" value="UniProtKB-KW"/>
</dbReference>
<dbReference type="GO" id="GO:0016301">
    <property type="term" value="F:kinase activity"/>
    <property type="evidence" value="ECO:0007669"/>
    <property type="project" value="UniProtKB-KW"/>
</dbReference>
<dbReference type="FunFam" id="3.40.930.10:FF:000006">
    <property type="entry name" value="Fructose-specific PTS system IIA component"/>
    <property type="match status" value="1"/>
</dbReference>
<dbReference type="PROSITE" id="PS00369">
    <property type="entry name" value="PTS_HPR_HIS"/>
    <property type="match status" value="3"/>
</dbReference>
<dbReference type="GO" id="GO:0005737">
    <property type="term" value="C:cytoplasm"/>
    <property type="evidence" value="ECO:0007669"/>
    <property type="project" value="UniProtKB-SubCell"/>
</dbReference>
<feature type="domain" description="HPr" evidence="12">
    <location>
        <begin position="283"/>
        <end position="373"/>
    </location>
</feature>
<reference evidence="13 14" key="1">
    <citation type="submission" date="2018-12" db="EMBL/GenBank/DDBJ databases">
        <authorList>
            <consortium name="Pathogen Informatics"/>
        </authorList>
    </citation>
    <scope>NUCLEOTIDE SEQUENCE [LARGE SCALE GENOMIC DNA]</scope>
    <source>
        <strain evidence="13 14">NCTC8529</strain>
    </source>
</reference>
<sequence length="630" mass="65498">MLNLSAQNIRLNGTASNKEEAIKLVAAGLVANGNVAEGYEAGMLARETQTSTFLGNGIAIPHGTLDTRHLVQNTGVQIYQFPQGVEWGEGNKAYVVIGIAAKSDEHLALLRQLTGVLSDEEAAATLAKTQDVEEFAAVLSGKKSLPVISEETISLNIDSASLITLSAINAAKLQEKGYVTQAFISDVVASTPLNLGNNLFVTDSANGNQANGFAVARNQQGQTLVTIAAADNTLSALIARLLNTDIRKQLTTASAAQIVALFGVNENAVSAVSSTATEQTSQQVIGTFTVRNDNGLHARPSAVLVQTLKPFAAKVTVENLDRGTAPANAKSTMKVVALGASQAHRLRFVAEGEDAQQAIEALAKAFVEGLGESVSFVPAVEDTIEGTAQPQAVESAKNSANTTVSEQPAAGQVIGTFTVRNDNGLHARPSAVLVQTLKPFAAKVTVENLDRGTAPANAKSTMKVVALGASQAHRLRFVAEGEDAQQAIEALAKAFVEGLGESVSFVPAVEDTIEGAAQPQAVESAKNSANSTASEPAVEGQVEGTFVIQNEHGLHARPSAVLVNEVKKYNATIVVQNLDRDSQLVSAKSLMKIVALGVVKGHRLRFVATGDDAQKAIDGIGAAIAAGLGE</sequence>
<comment type="subcellular location">
    <subcellularLocation>
        <location evidence="2">Cytoplasm</location>
    </subcellularLocation>
</comment>
<dbReference type="PROSITE" id="PS00372">
    <property type="entry name" value="PTS_EIIA_TYPE_2_HIS"/>
    <property type="match status" value="1"/>
</dbReference>
<dbReference type="NCBIfam" id="NF008319">
    <property type="entry name" value="PRK11109.1"/>
    <property type="match status" value="1"/>
</dbReference>
<dbReference type="InterPro" id="IPR050893">
    <property type="entry name" value="Sugar_PTS"/>
</dbReference>
<dbReference type="PROSITE" id="PS00589">
    <property type="entry name" value="PTS_HPR_SER"/>
    <property type="match status" value="1"/>
</dbReference>
<dbReference type="PANTHER" id="PTHR30181:SF3">
    <property type="entry name" value="MULTIPHOSPHORYL TRANSFER PROTEIN"/>
    <property type="match status" value="1"/>
</dbReference>
<dbReference type="CDD" id="cd00211">
    <property type="entry name" value="PTS_IIA_fru"/>
    <property type="match status" value="1"/>
</dbReference>
<dbReference type="PRINTS" id="PR00107">
    <property type="entry name" value="PHOSPHOCPHPR"/>
</dbReference>
<dbReference type="AlphaFoldDB" id="A0AAX3FMR0"/>
<keyword evidence="4" id="KW-0813">Transport</keyword>
<evidence type="ECO:0000256" key="5">
    <source>
        <dbReference type="ARBA" id="ARBA00022490"/>
    </source>
</evidence>
<feature type="domain" description="HPr" evidence="12">
    <location>
        <begin position="541"/>
        <end position="630"/>
    </location>
</feature>
<dbReference type="Proteomes" id="UP000268529">
    <property type="component" value="Chromosome"/>
</dbReference>
<evidence type="ECO:0000256" key="7">
    <source>
        <dbReference type="ARBA" id="ARBA00022597"/>
    </source>
</evidence>
<evidence type="ECO:0000259" key="11">
    <source>
        <dbReference type="PROSITE" id="PS51094"/>
    </source>
</evidence>